<keyword evidence="1" id="KW-0472">Membrane</keyword>
<dbReference type="WBParaSite" id="jg13319">
    <property type="protein sequence ID" value="jg13319"/>
    <property type="gene ID" value="jg13319"/>
</dbReference>
<proteinExistence type="predicted"/>
<evidence type="ECO:0000313" key="3">
    <source>
        <dbReference type="WBParaSite" id="jg13319"/>
    </source>
</evidence>
<name>A0A915CW87_9BILA</name>
<sequence>MRRRAIADRFEINRIKRQAIVDRKADRFEMSRREQIHIEQIHEMRVMLNKFWVALAMLMAIVLILLSERIYAFL</sequence>
<keyword evidence="1" id="KW-0812">Transmembrane</keyword>
<feature type="transmembrane region" description="Helical" evidence="1">
    <location>
        <begin position="51"/>
        <end position="72"/>
    </location>
</feature>
<protein>
    <submittedName>
        <fullName evidence="3">Uncharacterized protein</fullName>
    </submittedName>
</protein>
<reference evidence="3" key="1">
    <citation type="submission" date="2022-11" db="UniProtKB">
        <authorList>
            <consortium name="WormBaseParasite"/>
        </authorList>
    </citation>
    <scope>IDENTIFICATION</scope>
</reference>
<dbReference type="Proteomes" id="UP000887574">
    <property type="component" value="Unplaced"/>
</dbReference>
<keyword evidence="2" id="KW-1185">Reference proteome</keyword>
<accession>A0A915CW87</accession>
<dbReference type="AlphaFoldDB" id="A0A915CW87"/>
<keyword evidence="1" id="KW-1133">Transmembrane helix</keyword>
<organism evidence="2 3">
    <name type="scientific">Ditylenchus dipsaci</name>
    <dbReference type="NCBI Taxonomy" id="166011"/>
    <lineage>
        <taxon>Eukaryota</taxon>
        <taxon>Metazoa</taxon>
        <taxon>Ecdysozoa</taxon>
        <taxon>Nematoda</taxon>
        <taxon>Chromadorea</taxon>
        <taxon>Rhabditida</taxon>
        <taxon>Tylenchina</taxon>
        <taxon>Tylenchomorpha</taxon>
        <taxon>Sphaerularioidea</taxon>
        <taxon>Anguinidae</taxon>
        <taxon>Anguininae</taxon>
        <taxon>Ditylenchus</taxon>
    </lineage>
</organism>
<evidence type="ECO:0000313" key="2">
    <source>
        <dbReference type="Proteomes" id="UP000887574"/>
    </source>
</evidence>
<evidence type="ECO:0000256" key="1">
    <source>
        <dbReference type="SAM" id="Phobius"/>
    </source>
</evidence>